<name>A3DKH3_STAMF</name>
<dbReference type="Gene3D" id="3.30.460.80">
    <property type="entry name" value="NADH:ubiquinone oxidoreductase, 30kDa subunit"/>
    <property type="match status" value="1"/>
</dbReference>
<dbReference type="EMBL" id="CP000575">
    <property type="protein sequence ID" value="ABN69133.1"/>
    <property type="molecule type" value="Genomic_DNA"/>
</dbReference>
<dbReference type="STRING" id="399550.Smar_0019"/>
<proteinExistence type="predicted"/>
<dbReference type="GO" id="GO:0008137">
    <property type="term" value="F:NADH dehydrogenase (ubiquinone) activity"/>
    <property type="evidence" value="ECO:0007669"/>
    <property type="project" value="InterPro"/>
</dbReference>
<protein>
    <submittedName>
        <fullName evidence="2">NADH dehydrogenase (Ubiquinone), 30 kDa subunit</fullName>
    </submittedName>
</protein>
<accession>A3DKH3</accession>
<dbReference type="GeneID" id="4907306"/>
<reference evidence="2 3" key="2">
    <citation type="journal article" date="2009" name="Stand. Genomic Sci.">
        <title>Complete genome sequence of Staphylothermus marinus Stetter and Fiala 1986 type strain F1.</title>
        <authorList>
            <person name="Anderson I.J."/>
            <person name="Sun H."/>
            <person name="Lapidus A."/>
            <person name="Copeland A."/>
            <person name="Glavina Del Rio T."/>
            <person name="Tice H."/>
            <person name="Dalin E."/>
            <person name="Lucas S."/>
            <person name="Barry K."/>
            <person name="Land M."/>
            <person name="Richardson P."/>
            <person name="Huber H."/>
            <person name="Kyrpides N.C."/>
        </authorList>
    </citation>
    <scope>NUCLEOTIDE SEQUENCE [LARGE SCALE GENOMIC DNA]</scope>
    <source>
        <strain evidence="3">ATCC 43588 / DSM 3639 / JCM 9404 / F1</strain>
    </source>
</reference>
<dbReference type="HOGENOM" id="CLU_1754781_0_0_2"/>
<evidence type="ECO:0000259" key="1">
    <source>
        <dbReference type="Pfam" id="PF00329"/>
    </source>
</evidence>
<dbReference type="AlphaFoldDB" id="A3DKH3"/>
<dbReference type="eggNOG" id="arCOG01551">
    <property type="taxonomic scope" value="Archaea"/>
</dbReference>
<keyword evidence="3" id="KW-1185">Reference proteome</keyword>
<dbReference type="InterPro" id="IPR037232">
    <property type="entry name" value="NADH_quin_OxRdtase_su_C/D-like"/>
</dbReference>
<evidence type="ECO:0000313" key="2">
    <source>
        <dbReference type="EMBL" id="ABN69133.1"/>
    </source>
</evidence>
<feature type="domain" description="NADH:ubiquinone oxidoreductase 30kDa subunit" evidence="1">
    <location>
        <begin position="29"/>
        <end position="147"/>
    </location>
</feature>
<gene>
    <name evidence="2" type="ordered locus">Smar_0019</name>
</gene>
<dbReference type="SUPFAM" id="SSF143243">
    <property type="entry name" value="Nqo5-like"/>
    <property type="match status" value="1"/>
</dbReference>
<dbReference type="Proteomes" id="UP000000254">
    <property type="component" value="Chromosome"/>
</dbReference>
<reference evidence="3" key="1">
    <citation type="journal article" date="2009" name="BMC Genomics">
        <title>The complete genome sequence of Staphylothermus marinus reveals differences in sulfur metabolism among heterotrophic Crenarchaeota.</title>
        <authorList>
            <person name="Anderson I.J."/>
            <person name="Dharmarajan L."/>
            <person name="Rodriguez J."/>
            <person name="Hooper S."/>
            <person name="Porat I."/>
            <person name="Ulrich L.E."/>
            <person name="Elkins J.G."/>
            <person name="Mavromatis K."/>
            <person name="Sun H."/>
            <person name="Land M."/>
            <person name="Lapidus A."/>
            <person name="Lucas S."/>
            <person name="Barry K."/>
            <person name="Huber H."/>
            <person name="Zhulin I.B."/>
            <person name="Whitman W.B."/>
            <person name="Mukhopadhyay B."/>
            <person name="Woese C."/>
            <person name="Bristow J."/>
            <person name="Kyrpides N."/>
        </authorList>
    </citation>
    <scope>NUCLEOTIDE SEQUENCE [LARGE SCALE GENOMIC DNA]</scope>
    <source>
        <strain evidence="3">ATCC 43588 / DSM 3639 / JCM 9404 / F1</strain>
    </source>
</reference>
<dbReference type="KEGG" id="smr:Smar_0019"/>
<dbReference type="InterPro" id="IPR001268">
    <property type="entry name" value="NADH_UbQ_OxRdtase_30kDa_su"/>
</dbReference>
<evidence type="ECO:0000313" key="3">
    <source>
        <dbReference type="Proteomes" id="UP000000254"/>
    </source>
</evidence>
<sequence>MSSDKLSFLRKYFVSEEMVKPNRKVFVFKAGDLRSLFKDLIDNIGLENFYVSNIIATDFKDQGKIRLDYYVVLLPGEEVVVFRTFIPRDKPEIDTLLDMIPGVLNAEAEVYDLMGIVFRGNNTLRRGFFVPVDLVEKGIYPLRKDAEV</sequence>
<dbReference type="RefSeq" id="WP_011838324.1">
    <property type="nucleotide sequence ID" value="NC_009033.1"/>
</dbReference>
<organism evidence="2 3">
    <name type="scientific">Staphylothermus marinus (strain ATCC 43588 / DSM 3639 / JCM 9404 / F1)</name>
    <dbReference type="NCBI Taxonomy" id="399550"/>
    <lineage>
        <taxon>Archaea</taxon>
        <taxon>Thermoproteota</taxon>
        <taxon>Thermoprotei</taxon>
        <taxon>Desulfurococcales</taxon>
        <taxon>Desulfurococcaceae</taxon>
        <taxon>Staphylothermus</taxon>
    </lineage>
</organism>
<dbReference type="Pfam" id="PF00329">
    <property type="entry name" value="Complex1_30kDa"/>
    <property type="match status" value="1"/>
</dbReference>
<dbReference type="OrthoDB" id="43567at2157"/>